<proteinExistence type="inferred from homology"/>
<dbReference type="OrthoDB" id="3178062at2"/>
<dbReference type="PANTHER" id="PTHR43313">
    <property type="entry name" value="SHORT-CHAIN DEHYDROGENASE/REDUCTASE FAMILY 9C"/>
    <property type="match status" value="1"/>
</dbReference>
<dbReference type="RefSeq" id="WP_046770677.1">
    <property type="nucleotide sequence ID" value="NZ_LBMC01000023.1"/>
</dbReference>
<dbReference type="Gene3D" id="3.40.50.720">
    <property type="entry name" value="NAD(P)-binding Rossmann-like Domain"/>
    <property type="match status" value="1"/>
</dbReference>
<dbReference type="Proteomes" id="UP000182977">
    <property type="component" value="Chromosome I"/>
</dbReference>
<keyword evidence="3" id="KW-1185">Reference proteome</keyword>
<dbReference type="AlphaFoldDB" id="A0A1H2K8C3"/>
<reference evidence="3" key="1">
    <citation type="submission" date="2016-10" db="EMBL/GenBank/DDBJ databases">
        <authorList>
            <person name="Varghese N."/>
            <person name="Submissions S."/>
        </authorList>
    </citation>
    <scope>NUCLEOTIDE SEQUENCE [LARGE SCALE GENOMIC DNA]</scope>
    <source>
        <strain evidence="3">DSM 45079</strain>
    </source>
</reference>
<organism evidence="2 3">
    <name type="scientific">Jiangella alkaliphila</name>
    <dbReference type="NCBI Taxonomy" id="419479"/>
    <lineage>
        <taxon>Bacteria</taxon>
        <taxon>Bacillati</taxon>
        <taxon>Actinomycetota</taxon>
        <taxon>Actinomycetes</taxon>
        <taxon>Jiangellales</taxon>
        <taxon>Jiangellaceae</taxon>
        <taxon>Jiangella</taxon>
    </lineage>
</organism>
<sequence>MAEKTGAVLVTGANGGIGAVAVRALADRGMTVFATVRANAGAGAGALAGVKGVRVVEMDVTDPASVALAAKKVTHDVGGAGLRAVVNNAGVIVQGPLELIPPEELRRQFEVNTFGPAYVTQSFLPLLRAGGGRVVNVSAPTAWVPVPFLGPIGASKAALESLSDALRGELAVWRIPVVLVEPGATKTLIFAKAEAAARSALNDADPGRVALYRQHLAAVEKASANQRSSPPEKVAAAIVRAVEARRPKRWYAASSDVRLLRLVSHLPAGLRDGLIARTFGLSNVKAPA</sequence>
<accession>A0A1H2K8C3</accession>
<dbReference type="PRINTS" id="PR00081">
    <property type="entry name" value="GDHRDH"/>
</dbReference>
<evidence type="ECO:0000313" key="3">
    <source>
        <dbReference type="Proteomes" id="UP000182977"/>
    </source>
</evidence>
<protein>
    <submittedName>
        <fullName evidence="2">Short-chain dehydrogenase</fullName>
    </submittedName>
</protein>
<dbReference type="EMBL" id="LT629791">
    <property type="protein sequence ID" value="SDU64919.1"/>
    <property type="molecule type" value="Genomic_DNA"/>
</dbReference>
<dbReference type="InterPro" id="IPR036291">
    <property type="entry name" value="NAD(P)-bd_dom_sf"/>
</dbReference>
<gene>
    <name evidence="2" type="ORF">SAMN04488563_3541</name>
</gene>
<dbReference type="InterPro" id="IPR002347">
    <property type="entry name" value="SDR_fam"/>
</dbReference>
<comment type="similarity">
    <text evidence="1">Belongs to the short-chain dehydrogenases/reductases (SDR) family.</text>
</comment>
<dbReference type="SUPFAM" id="SSF51735">
    <property type="entry name" value="NAD(P)-binding Rossmann-fold domains"/>
    <property type="match status" value="1"/>
</dbReference>
<dbReference type="GO" id="GO:0008202">
    <property type="term" value="P:steroid metabolic process"/>
    <property type="evidence" value="ECO:0007669"/>
    <property type="project" value="TreeGrafter"/>
</dbReference>
<evidence type="ECO:0000313" key="2">
    <source>
        <dbReference type="EMBL" id="SDU64919.1"/>
    </source>
</evidence>
<dbReference type="PANTHER" id="PTHR43313:SF1">
    <property type="entry name" value="3BETA-HYDROXYSTEROID DEHYDROGENASE DHS-16"/>
    <property type="match status" value="1"/>
</dbReference>
<evidence type="ECO:0000256" key="1">
    <source>
        <dbReference type="RuleBase" id="RU000363"/>
    </source>
</evidence>
<dbReference type="STRING" id="419479.SAMN04488563_3541"/>
<dbReference type="Pfam" id="PF00106">
    <property type="entry name" value="adh_short"/>
    <property type="match status" value="1"/>
</dbReference>
<dbReference type="PRINTS" id="PR00080">
    <property type="entry name" value="SDRFAMILY"/>
</dbReference>
<dbReference type="GO" id="GO:0016491">
    <property type="term" value="F:oxidoreductase activity"/>
    <property type="evidence" value="ECO:0007669"/>
    <property type="project" value="TreeGrafter"/>
</dbReference>
<name>A0A1H2K8C3_9ACTN</name>